<organism evidence="1 2">
    <name type="scientific">Candidatus Epulonipiscium fishelsonii</name>
    <dbReference type="NCBI Taxonomy" id="77094"/>
    <lineage>
        <taxon>Bacteria</taxon>
        <taxon>Bacillati</taxon>
        <taxon>Bacillota</taxon>
        <taxon>Clostridia</taxon>
        <taxon>Lachnospirales</taxon>
        <taxon>Lachnospiraceae</taxon>
        <taxon>Candidatus Epulonipiscium</taxon>
    </lineage>
</organism>
<sequence length="369" mass="43566">MTIRERSAIIKSTLELCDISTIYNEKRIGSSVRCIFHEDKHKSAQIYPNSMYCFACRQKFGVIDVYMHENNLSYVDAVIEMYNKYISNQTSFKSSNNQFKNNNVLNKGNKGNNNIEATLEDLEELNSYTKRKLQKYLEERHIPKSIAIFKKFDIHFYFSKKDKYKNNIYIKFNENFIITFSLATKKYKGVRGKSELTFLTLDKEIYGKYPYYNCFEGWADALSYIHYEIDNCKEKSTAFINIIILNSVANVNKLKNFMEESAQKYIEDIRNGVYEEDEDQMPIFFLHLDSDEAGNVATEELLKLNEKYDTKNIKLKIGKFDAYGLINVDRRYELLIVEEIEKTPEGKEIKKFKFKDCNEGYCHRKNNQK</sequence>
<comment type="caution">
    <text evidence="1">The sequence shown here is derived from an EMBL/GenBank/DDBJ whole genome shotgun (WGS) entry which is preliminary data.</text>
</comment>
<accession>A0ACC8XD97</accession>
<name>A0ACC8XD97_9FIRM</name>
<reference evidence="1" key="1">
    <citation type="submission" date="2016-08" db="EMBL/GenBank/DDBJ databases">
        <authorList>
            <person name="Ngugi D.K."/>
            <person name="Miyake S."/>
            <person name="Stingl U."/>
        </authorList>
    </citation>
    <scope>NUCLEOTIDE SEQUENCE</scope>
    <source>
        <strain evidence="1">SCG-B11WGA-EpuloA1</strain>
    </source>
</reference>
<evidence type="ECO:0000313" key="2">
    <source>
        <dbReference type="Proteomes" id="UP000188605"/>
    </source>
</evidence>
<protein>
    <submittedName>
        <fullName evidence="1">Uncharacterized protein</fullName>
    </submittedName>
</protein>
<evidence type="ECO:0000313" key="1">
    <source>
        <dbReference type="EMBL" id="ONI40741.1"/>
    </source>
</evidence>
<gene>
    <name evidence="1" type="ORF">AN396_05275</name>
</gene>
<keyword evidence="2" id="KW-1185">Reference proteome</keyword>
<dbReference type="EMBL" id="LJDB01000046">
    <property type="protein sequence ID" value="ONI40741.1"/>
    <property type="molecule type" value="Genomic_DNA"/>
</dbReference>
<dbReference type="Proteomes" id="UP000188605">
    <property type="component" value="Unassembled WGS sequence"/>
</dbReference>
<proteinExistence type="predicted"/>